<keyword evidence="2" id="KW-0472">Membrane</keyword>
<dbReference type="SUPFAM" id="SSF56935">
    <property type="entry name" value="Porins"/>
    <property type="match status" value="1"/>
</dbReference>
<dbReference type="SUPFAM" id="SSF49452">
    <property type="entry name" value="Starch-binding domain-like"/>
    <property type="match status" value="1"/>
</dbReference>
<dbReference type="EMBL" id="FQWE01000003">
    <property type="protein sequence ID" value="SHF98620.1"/>
    <property type="molecule type" value="Genomic_DNA"/>
</dbReference>
<dbReference type="RefSeq" id="WP_072989351.1">
    <property type="nucleotide sequence ID" value="NZ_FQWE01000003.1"/>
</dbReference>
<dbReference type="OrthoDB" id="1453181at2"/>
<dbReference type="Gene3D" id="2.40.170.20">
    <property type="entry name" value="TonB-dependent receptor, beta-barrel domain"/>
    <property type="match status" value="1"/>
</dbReference>
<keyword evidence="3" id="KW-0998">Cell outer membrane</keyword>
<feature type="signal peptide" evidence="4">
    <location>
        <begin position="1"/>
        <end position="19"/>
    </location>
</feature>
<comment type="subcellular location">
    <subcellularLocation>
        <location evidence="1">Cell outer membrane</location>
    </subcellularLocation>
</comment>
<dbReference type="Pfam" id="PF13715">
    <property type="entry name" value="CarbopepD_reg_2"/>
    <property type="match status" value="1"/>
</dbReference>
<dbReference type="AlphaFoldDB" id="A0A1M5G484"/>
<evidence type="ECO:0000256" key="1">
    <source>
        <dbReference type="ARBA" id="ARBA00004442"/>
    </source>
</evidence>
<dbReference type="Gene3D" id="2.60.40.1120">
    <property type="entry name" value="Carboxypeptidase-like, regulatory domain"/>
    <property type="match status" value="1"/>
</dbReference>
<dbReference type="STRING" id="271157.SAMN05444396_103266"/>
<dbReference type="Proteomes" id="UP000184036">
    <property type="component" value="Unassembled WGS sequence"/>
</dbReference>
<gene>
    <name evidence="5" type="ORF">SAMN05444396_103266</name>
</gene>
<dbReference type="InterPro" id="IPR036942">
    <property type="entry name" value="Beta-barrel_TonB_sf"/>
</dbReference>
<dbReference type="GO" id="GO:0030246">
    <property type="term" value="F:carbohydrate binding"/>
    <property type="evidence" value="ECO:0007669"/>
    <property type="project" value="InterPro"/>
</dbReference>
<dbReference type="GO" id="GO:0009279">
    <property type="term" value="C:cell outer membrane"/>
    <property type="evidence" value="ECO:0007669"/>
    <property type="project" value="UniProtKB-SubCell"/>
</dbReference>
<protein>
    <submittedName>
        <fullName evidence="5">CarboxypepD_reg-like domain-containing protein</fullName>
    </submittedName>
</protein>
<feature type="chain" id="PRO_5012454608" evidence="4">
    <location>
        <begin position="20"/>
        <end position="945"/>
    </location>
</feature>
<evidence type="ECO:0000313" key="6">
    <source>
        <dbReference type="Proteomes" id="UP000184036"/>
    </source>
</evidence>
<reference evidence="6" key="1">
    <citation type="submission" date="2016-11" db="EMBL/GenBank/DDBJ databases">
        <authorList>
            <person name="Varghese N."/>
            <person name="Submissions S."/>
        </authorList>
    </citation>
    <scope>NUCLEOTIDE SEQUENCE [LARGE SCALE GENOMIC DNA]</scope>
    <source>
        <strain evidence="6">DSM 19741</strain>
    </source>
</reference>
<keyword evidence="6" id="KW-1185">Reference proteome</keyword>
<evidence type="ECO:0000256" key="2">
    <source>
        <dbReference type="ARBA" id="ARBA00023136"/>
    </source>
</evidence>
<accession>A0A1M5G484</accession>
<dbReference type="InterPro" id="IPR013784">
    <property type="entry name" value="Carb-bd-like_fold"/>
</dbReference>
<evidence type="ECO:0000313" key="5">
    <source>
        <dbReference type="EMBL" id="SHF98620.1"/>
    </source>
</evidence>
<sequence>MNKFYFVFFLLLKMGSSFAQNNTGFNGKILNAKTQNPLGFVVVSVPNSTLLQLTKTDGEFSFQNVTAGKFLLSIRSQGYKDALIPVEIVEGQLLNLGTILLEEDQSFEQQSSIISLIESDFSDENSSSESTSGLLQSTRDAFLQAAAFNWGQARFRVRGLDSEYSTMMINGVSMNKVYDGRPQWGEWGGLNDALRNQEFTLGTVTSDYIFGGILGTQQISTRASIYRPGSRITFSGTNTNYSWRTMGTHASGMNASGWAYVISAGKRWAQQGYFEGTSYDANSFFLSLEKKWTNQHSINLTAMYTPNSRAKNSPNTDEVNQLTSVKYNSYWGFQDGKRRNSRVKTIEAPTVMLNHYFKINEKTNLISSATYQFGRTANSNIDYQNSNSPDPTYYRNLPSYYSSLYERDNGEFSGAFIPDYQNAEKSKNLFLENSQINWTAIYQANQSQVVDASGNVIGFEPSKSKYVLYEDQVEDQTGILASNITLEVSENIFLNAGVTYKKSKLRYSQYLMDLLGGSYYEDIDAFYSGNQSQSDLNNPNRQVFAGDTYGYNYNFYATTLEAFTQFKFNYKKVDFYLAQQFSSSQYQREGLYKNGIYENNSFGKSEIVKFENFGFKAGLNLKISGKKVVVFNAAHLTKAPSLRNIFSNSRLNNTIVNGLKSETISSLDASYVYRSPKLKGRFTTYYSLIRDATQISFFYAEGIFDDGAGYLNTDAFVSQTMTGINKKNIGAELSLEYQLTSTVKATLAVGFGEYIYDSNPQVMLTNDAKASIENTSPVFDFGKATLKNYKQAGMPQRAYSFGLEYRDPKYWWISSNINYLTNSYVDVSAIARTEIFYKNPASGFNFPEATEERAAELLKQEKFDPSLLLNLVGGKSWRINGKNYGVFASINNVLNFSYKTGGYEQARNANFRERNQDVSSGTPSFGNKYFYGYGRTYFVNLYVNF</sequence>
<evidence type="ECO:0000256" key="4">
    <source>
        <dbReference type="SAM" id="SignalP"/>
    </source>
</evidence>
<keyword evidence="4" id="KW-0732">Signal</keyword>
<evidence type="ECO:0000256" key="3">
    <source>
        <dbReference type="ARBA" id="ARBA00023237"/>
    </source>
</evidence>
<organism evidence="5 6">
    <name type="scientific">Flavobacterium segetis</name>
    <dbReference type="NCBI Taxonomy" id="271157"/>
    <lineage>
        <taxon>Bacteria</taxon>
        <taxon>Pseudomonadati</taxon>
        <taxon>Bacteroidota</taxon>
        <taxon>Flavobacteriia</taxon>
        <taxon>Flavobacteriales</taxon>
        <taxon>Flavobacteriaceae</taxon>
        <taxon>Flavobacterium</taxon>
    </lineage>
</organism>
<proteinExistence type="predicted"/>
<name>A0A1M5G484_9FLAO</name>